<dbReference type="AlphaFoldDB" id="A0A2P5A414"/>
<dbReference type="Proteomes" id="UP000237105">
    <property type="component" value="Unassembled WGS sequence"/>
</dbReference>
<reference evidence="3" key="1">
    <citation type="submission" date="2016-06" db="EMBL/GenBank/DDBJ databases">
        <title>Parallel loss of symbiosis genes in relatives of nitrogen-fixing non-legume Parasponia.</title>
        <authorList>
            <person name="Van Velzen R."/>
            <person name="Holmer R."/>
            <person name="Bu F."/>
            <person name="Rutten L."/>
            <person name="Van Zeijl A."/>
            <person name="Liu W."/>
            <person name="Santuari L."/>
            <person name="Cao Q."/>
            <person name="Sharma T."/>
            <person name="Shen D."/>
            <person name="Roswanjaya Y."/>
            <person name="Wardhani T."/>
            <person name="Kalhor M.S."/>
            <person name="Jansen J."/>
            <person name="Van den Hoogen J."/>
            <person name="Gungor B."/>
            <person name="Hartog M."/>
            <person name="Hontelez J."/>
            <person name="Verver J."/>
            <person name="Yang W.-C."/>
            <person name="Schijlen E."/>
            <person name="Repin R."/>
            <person name="Schilthuizen M."/>
            <person name="Schranz E."/>
            <person name="Heidstra R."/>
            <person name="Miyata K."/>
            <person name="Fedorova E."/>
            <person name="Kohlen W."/>
            <person name="Bisseling T."/>
            <person name="Smit S."/>
            <person name="Geurts R."/>
        </authorList>
    </citation>
    <scope>NUCLEOTIDE SEQUENCE [LARGE SCALE GENOMIC DNA]</scope>
    <source>
        <strain evidence="3">cv. WU1-14</strain>
    </source>
</reference>
<evidence type="ECO:0000313" key="2">
    <source>
        <dbReference type="EMBL" id="PON31285.1"/>
    </source>
</evidence>
<dbReference type="EMBL" id="JXTB01001169">
    <property type="protein sequence ID" value="PON31285.1"/>
    <property type="molecule type" value="Genomic_DNA"/>
</dbReference>
<feature type="compositionally biased region" description="Polar residues" evidence="1">
    <location>
        <begin position="1"/>
        <end position="30"/>
    </location>
</feature>
<comment type="caution">
    <text evidence="2">The sequence shown here is derived from an EMBL/GenBank/DDBJ whole genome shotgun (WGS) entry which is preliminary data.</text>
</comment>
<feature type="region of interest" description="Disordered" evidence="1">
    <location>
        <begin position="1"/>
        <end position="41"/>
    </location>
</feature>
<evidence type="ECO:0000313" key="3">
    <source>
        <dbReference type="Proteomes" id="UP000237105"/>
    </source>
</evidence>
<organism evidence="2 3">
    <name type="scientific">Parasponia andersonii</name>
    <name type="common">Sponia andersonii</name>
    <dbReference type="NCBI Taxonomy" id="3476"/>
    <lineage>
        <taxon>Eukaryota</taxon>
        <taxon>Viridiplantae</taxon>
        <taxon>Streptophyta</taxon>
        <taxon>Embryophyta</taxon>
        <taxon>Tracheophyta</taxon>
        <taxon>Spermatophyta</taxon>
        <taxon>Magnoliopsida</taxon>
        <taxon>eudicotyledons</taxon>
        <taxon>Gunneridae</taxon>
        <taxon>Pentapetalae</taxon>
        <taxon>rosids</taxon>
        <taxon>fabids</taxon>
        <taxon>Rosales</taxon>
        <taxon>Cannabaceae</taxon>
        <taxon>Parasponia</taxon>
    </lineage>
</organism>
<name>A0A2P5A414_PARAD</name>
<gene>
    <name evidence="2" type="ORF">PanWU01x14_371040</name>
</gene>
<protein>
    <submittedName>
        <fullName evidence="2">Uncharacterized protein</fullName>
    </submittedName>
</protein>
<feature type="non-terminal residue" evidence="2">
    <location>
        <position position="1"/>
    </location>
</feature>
<keyword evidence="3" id="KW-1185">Reference proteome</keyword>
<sequence length="93" mass="10301">CSMSRLQAHTYGSMSPKATTPASLPTSTDPPKQLPTAPTRPKTCIETWPNFLSPRSPPRNPHQLHLHFLTSCSDYEGNGLKSITRDPHSYVDI</sequence>
<proteinExistence type="predicted"/>
<evidence type="ECO:0000256" key="1">
    <source>
        <dbReference type="SAM" id="MobiDB-lite"/>
    </source>
</evidence>
<accession>A0A2P5A414</accession>